<evidence type="ECO:0000256" key="1">
    <source>
        <dbReference type="SAM" id="MobiDB-lite"/>
    </source>
</evidence>
<keyword evidence="2" id="KW-0472">Membrane</keyword>
<gene>
    <name evidence="3" type="ORF">UFOPK3516_00012</name>
</gene>
<accession>A0A6J7EVQ3</accession>
<dbReference type="EMBL" id="CAFBMB010000001">
    <property type="protein sequence ID" value="CAB4887226.1"/>
    <property type="molecule type" value="Genomic_DNA"/>
</dbReference>
<feature type="transmembrane region" description="Helical" evidence="2">
    <location>
        <begin position="311"/>
        <end position="330"/>
    </location>
</feature>
<dbReference type="AlphaFoldDB" id="A0A6J7EVQ3"/>
<name>A0A6J7EVQ3_9ZZZZ</name>
<organism evidence="3">
    <name type="scientific">freshwater metagenome</name>
    <dbReference type="NCBI Taxonomy" id="449393"/>
    <lineage>
        <taxon>unclassified sequences</taxon>
        <taxon>metagenomes</taxon>
        <taxon>ecological metagenomes</taxon>
    </lineage>
</organism>
<proteinExistence type="predicted"/>
<feature type="region of interest" description="Disordered" evidence="1">
    <location>
        <begin position="244"/>
        <end position="288"/>
    </location>
</feature>
<evidence type="ECO:0000313" key="3">
    <source>
        <dbReference type="EMBL" id="CAB4887226.1"/>
    </source>
</evidence>
<feature type="compositionally biased region" description="Acidic residues" evidence="1">
    <location>
        <begin position="249"/>
        <end position="278"/>
    </location>
</feature>
<keyword evidence="2" id="KW-0812">Transmembrane</keyword>
<evidence type="ECO:0000256" key="2">
    <source>
        <dbReference type="SAM" id="Phobius"/>
    </source>
</evidence>
<keyword evidence="2" id="KW-1133">Transmembrane helix</keyword>
<reference evidence="3" key="1">
    <citation type="submission" date="2020-05" db="EMBL/GenBank/DDBJ databases">
        <authorList>
            <person name="Chiriac C."/>
            <person name="Salcher M."/>
            <person name="Ghai R."/>
            <person name="Kavagutti S V."/>
        </authorList>
    </citation>
    <scope>NUCLEOTIDE SEQUENCE</scope>
</reference>
<sequence>MPVSSLGNRLRGYFRVASLTVAGVVALGFFLASGVAPATAAPALNAYVSEPFVQGPSVTGVQLETFDSNCPATWWSTGSNPGTMTGTCSSVNGNIYGGASTTSGVPTRGGGLPQTKYAAAFNGASVTVTLNHAASYLGFQWSAGDAANRLTLYSGATVVATFTTQDLMAMLYNDDMGAWSANDYLINPARNQWVGEPFAYLHLVGVGGLTFDSFTITQPRYGFEFDNFSLSDSTVTVDPLTTIAIGDETPPDADGNGEDDTTEDADGDGIADPFEDANGDSVADVLEDSNGNGTNDYIDRIMLANTGFDPWPALSSGTFLIGAGCAMIVLRRRSRA</sequence>
<protein>
    <submittedName>
        <fullName evidence="3">Unannotated protein</fullName>
    </submittedName>
</protein>